<dbReference type="CDD" id="cd00063">
    <property type="entry name" value="FN3"/>
    <property type="match status" value="1"/>
</dbReference>
<evidence type="ECO:0000313" key="5">
    <source>
        <dbReference type="Proteomes" id="UP000198648"/>
    </source>
</evidence>
<dbReference type="InterPro" id="IPR003961">
    <property type="entry name" value="FN3_dom"/>
</dbReference>
<dbReference type="OrthoDB" id="975384at2"/>
<evidence type="ECO:0000256" key="1">
    <source>
        <dbReference type="ARBA" id="ARBA00022729"/>
    </source>
</evidence>
<evidence type="ECO:0000313" key="4">
    <source>
        <dbReference type="EMBL" id="SEQ10477.1"/>
    </source>
</evidence>
<protein>
    <submittedName>
        <fullName evidence="4">Por secretion system C-terminal sorting domain-containing protein</fullName>
    </submittedName>
</protein>
<dbReference type="InterPro" id="IPR026444">
    <property type="entry name" value="Secre_tail"/>
</dbReference>
<dbReference type="NCBIfam" id="NF038128">
    <property type="entry name" value="choice_anch_J"/>
    <property type="match status" value="2"/>
</dbReference>
<keyword evidence="1 2" id="KW-0732">Signal</keyword>
<dbReference type="SMART" id="SM00060">
    <property type="entry name" value="FN3"/>
    <property type="match status" value="2"/>
</dbReference>
<reference evidence="4 5" key="1">
    <citation type="submission" date="2016-10" db="EMBL/GenBank/DDBJ databases">
        <authorList>
            <person name="de Groot N.N."/>
        </authorList>
    </citation>
    <scope>NUCLEOTIDE SEQUENCE [LARGE SCALE GENOMIC DNA]</scope>
    <source>
        <strain evidence="4 5">DSM 27078</strain>
    </source>
</reference>
<dbReference type="Pfam" id="PF18962">
    <property type="entry name" value="Por_Secre_tail"/>
    <property type="match status" value="1"/>
</dbReference>
<sequence length="1344" mass="141395">MKKITFWLFALFTSMQITAQVSGYTFTEGAGAYAALGGTNITATGDDGTQNGLPIGFTFKYGGVDFTTFSVTTNGWIRLGGNIPGSGWTNDATNFASANFRPLIAALWDDNHRNTGAITYSVTGSAPNQILTVDYNAVNIGGSGSTSGTNLANYQIKLYETTNVIEFHYGTLATAGALTATIGLSDVSGYQCVTPGAPGTSSSTVQNHNITAVTNIANKMYRFTPPSCSAPSGLNSSAVTATTATIGWNPATPAPTGYEYVVSTTNTTPAGAGTATTNLSEPISSLLPQTTYYVFVRSNCGGTFSSWNSFSFMTLCAPISAFPHLEPFNTFLPNTCWMNGLNGDTTAGPASFAASGWGADGLANNGATGAIRNNIYTTGANDWVISPEFSIPATGYELKFDAAAVQWNGTNAPTTPWESDDFIEVLVSSTGTTNWTVLHTYNDTNQPGITATPLTLDLDAYSGQTVRFAFRAVEGATDGGADIDFSIDNFEVRLSPTCPDLMGLTVGIVTATTVEYSWNDMSSGGATGYEYAVTTSATPPASGTAIATIFNTTSSLTPQTVYYLHVRAACSGSTFGNWSTTTFTTGCAAITALPHLEPFNTFLPNACWMNGVNGDLTAGPAAFTASGWGADGLANNGTTGAIRNNIFMTGANDWVISPEFSIPTTGYELKFDAAAVQYNGTGVPTTPWESDDFIEVLVSSTGTDNWIVLHTYNDTNQPGITATPLALDLDAYSGQTVRFAFRAVEGATDGAADIDFSIDNFEVRLSPTCPDLMGLTVGTVTATTVDYSWNDMSGGGAIGYEYAITTSATPPASGTAISAIFNSTSSLNPQTVYYLHVRSTCSGSTYGNWSTTTFTTLCAPVASLPWIENFDSVTTPAIPQCWLEENGGYETSNGTTYNTPHSGANYLRDAWSATNEFMWTPGFDLVAGTSYDFSSWIQGDGDDTWRVDFFVNSSQSSTGATQLGAQYVVPGTGTIAIQPYAQVTRSFVPSTSGTYYFAFRVNEPSGGPWYVAFDDVEVKLSPTLPPACASNLVATPNACGNFANNLTWDATASANGYYVSVGTTPGGTDVANAVNVGTNSYSFSGTVSTTYYWKVVPYNGAGSATGCTEQSFTTSATGCYCPSVPTSNDGTGITSAVVGATTNPIADVTYVDLTAVPEMVAQGANTNVQLTFSTGYTYDINIWIDFNNDFDFDDAGELVKTGIACTAVQPNTVDASFTMPLTAPTGPHRMRIGTADDGQVPPNPCYGGAYGVTLDFVVDTVLGSSSFNASNFVAYPNPVKDILNLSYSSTINNVRVVNLLGQEVLKSNYNANDVQVNLSSLSAGTYIVNITVEDTVHSIKVIKE</sequence>
<feature type="signal peptide" evidence="2">
    <location>
        <begin position="1"/>
        <end position="19"/>
    </location>
</feature>
<dbReference type="Proteomes" id="UP000198648">
    <property type="component" value="Unassembled WGS sequence"/>
</dbReference>
<gene>
    <name evidence="4" type="ORF">SAMN05444005_106131</name>
</gene>
<feature type="chain" id="PRO_5011651837" evidence="2">
    <location>
        <begin position="20"/>
        <end position="1344"/>
    </location>
</feature>
<dbReference type="PROSITE" id="PS50853">
    <property type="entry name" value="FN3"/>
    <property type="match status" value="1"/>
</dbReference>
<dbReference type="InterPro" id="IPR013783">
    <property type="entry name" value="Ig-like_fold"/>
</dbReference>
<proteinExistence type="predicted"/>
<dbReference type="EMBL" id="FOEI01000006">
    <property type="protein sequence ID" value="SEQ10477.1"/>
    <property type="molecule type" value="Genomic_DNA"/>
</dbReference>
<dbReference type="InterPro" id="IPR036116">
    <property type="entry name" value="FN3_sf"/>
</dbReference>
<dbReference type="InterPro" id="IPR045474">
    <property type="entry name" value="GEVED"/>
</dbReference>
<dbReference type="STRING" id="1299341.SAMN05444005_106131"/>
<dbReference type="Pfam" id="PF20009">
    <property type="entry name" value="GEVED"/>
    <property type="match status" value="1"/>
</dbReference>
<accession>A0A1H9DAY3</accession>
<evidence type="ECO:0000256" key="2">
    <source>
        <dbReference type="SAM" id="SignalP"/>
    </source>
</evidence>
<name>A0A1H9DAY3_9FLAO</name>
<organism evidence="4 5">
    <name type="scientific">Flavobacterium urocaniciphilum</name>
    <dbReference type="NCBI Taxonomy" id="1299341"/>
    <lineage>
        <taxon>Bacteria</taxon>
        <taxon>Pseudomonadati</taxon>
        <taxon>Bacteroidota</taxon>
        <taxon>Flavobacteriia</taxon>
        <taxon>Flavobacteriales</taxon>
        <taxon>Flavobacteriaceae</taxon>
        <taxon>Flavobacterium</taxon>
    </lineage>
</organism>
<feature type="domain" description="Fibronectin type-III" evidence="3">
    <location>
        <begin position="230"/>
        <end position="319"/>
    </location>
</feature>
<keyword evidence="5" id="KW-1185">Reference proteome</keyword>
<dbReference type="NCBIfam" id="TIGR04183">
    <property type="entry name" value="Por_Secre_tail"/>
    <property type="match status" value="1"/>
</dbReference>
<dbReference type="Gene3D" id="2.60.40.10">
    <property type="entry name" value="Immunoglobulins"/>
    <property type="match status" value="4"/>
</dbReference>
<evidence type="ECO:0000259" key="3">
    <source>
        <dbReference type="PROSITE" id="PS50853"/>
    </source>
</evidence>
<dbReference type="RefSeq" id="WP_091469121.1">
    <property type="nucleotide sequence ID" value="NZ_FOEI01000006.1"/>
</dbReference>
<dbReference type="SUPFAM" id="SSF49265">
    <property type="entry name" value="Fibronectin type III"/>
    <property type="match status" value="3"/>
</dbReference>